<dbReference type="Proteomes" id="UP000185109">
    <property type="component" value="Plasmid pRsp8C3c"/>
</dbReference>
<keyword evidence="1" id="KW-0614">Plasmid</keyword>
<reference evidence="1 2" key="1">
    <citation type="submission" date="2016-09" db="EMBL/GenBank/DDBJ databases">
        <title>The complete genome sequences of Rhizobium gallicum, symbiovars gallicum and phaseoli, symbionts associated to common bean (Phaseolus vulgaris).</title>
        <authorList>
            <person name="Bustos P."/>
            <person name="Santamaria R.I."/>
            <person name="Perez-Carrascal O.M."/>
            <person name="Juarez S."/>
            <person name="Lozano L."/>
            <person name="Martinez-Flores I."/>
            <person name="Martinez-Romero E."/>
            <person name="Cevallos M."/>
            <person name="Romero D."/>
            <person name="Davila G."/>
            <person name="Gonzalez V."/>
        </authorList>
    </citation>
    <scope>NUCLEOTIDE SEQUENCE [LARGE SCALE GENOMIC DNA]</scope>
    <source>
        <strain evidence="1 2">8C-3</strain>
        <plasmid evidence="2">Plasmid prsp8c3c</plasmid>
    </source>
</reference>
<proteinExistence type="predicted"/>
<geneLocation type="plasmid" evidence="2">
    <name>prsp8c3c</name>
</geneLocation>
<name>A0A1L5PHV8_RHIET</name>
<evidence type="ECO:0000313" key="2">
    <source>
        <dbReference type="Proteomes" id="UP000185109"/>
    </source>
</evidence>
<evidence type="ECO:0000313" key="1">
    <source>
        <dbReference type="EMBL" id="APO79743.1"/>
    </source>
</evidence>
<sequence length="94" mass="11066">MILRCLRCCAIYTLREAGGARGAPLPKTSPGNPRRKRFRRSFLDECERGFRQGVMRRLWSDICWRRDSRFLRLAVSVLQKCVKLSFIKKVAHIR</sequence>
<protein>
    <submittedName>
        <fullName evidence="1">Uncharacterized protein</fullName>
    </submittedName>
</protein>
<accession>A0A1L5PHV8</accession>
<dbReference type="EMBL" id="CP017244">
    <property type="protein sequence ID" value="APO79743.1"/>
    <property type="molecule type" value="Genomic_DNA"/>
</dbReference>
<gene>
    <name evidence="1" type="ORF">AM571_PC02013</name>
</gene>
<dbReference type="AlphaFoldDB" id="A0A1L5PHV8"/>
<organism evidence="1 2">
    <name type="scientific">Rhizobium etli 8C-3</name>
    <dbReference type="NCBI Taxonomy" id="538025"/>
    <lineage>
        <taxon>Bacteria</taxon>
        <taxon>Pseudomonadati</taxon>
        <taxon>Pseudomonadota</taxon>
        <taxon>Alphaproteobacteria</taxon>
        <taxon>Hyphomicrobiales</taxon>
        <taxon>Rhizobiaceae</taxon>
        <taxon>Rhizobium/Agrobacterium group</taxon>
        <taxon>Rhizobium</taxon>
    </lineage>
</organism>